<evidence type="ECO:0008006" key="4">
    <source>
        <dbReference type="Google" id="ProtNLM"/>
    </source>
</evidence>
<evidence type="ECO:0000256" key="1">
    <source>
        <dbReference type="SAM" id="MobiDB-lite"/>
    </source>
</evidence>
<proteinExistence type="predicted"/>
<feature type="region of interest" description="Disordered" evidence="1">
    <location>
        <begin position="317"/>
        <end position="336"/>
    </location>
</feature>
<evidence type="ECO:0000313" key="2">
    <source>
        <dbReference type="EMBL" id="KAK8844745.1"/>
    </source>
</evidence>
<comment type="caution">
    <text evidence="2">The sequence shown here is derived from an EMBL/GenBank/DDBJ whole genome shotgun (WGS) entry which is preliminary data.</text>
</comment>
<dbReference type="AlphaFoldDB" id="A0AAW0YU37"/>
<dbReference type="EMBL" id="JBCAWK010000013">
    <property type="protein sequence ID" value="KAK8844745.1"/>
    <property type="molecule type" value="Genomic_DNA"/>
</dbReference>
<feature type="compositionally biased region" description="Polar residues" evidence="1">
    <location>
        <begin position="216"/>
        <end position="227"/>
    </location>
</feature>
<dbReference type="Proteomes" id="UP001388673">
    <property type="component" value="Unassembled WGS sequence"/>
</dbReference>
<accession>A0AAW0YU37</accession>
<evidence type="ECO:0000313" key="3">
    <source>
        <dbReference type="Proteomes" id="UP001388673"/>
    </source>
</evidence>
<gene>
    <name evidence="2" type="ORF">IAR55_006595</name>
</gene>
<protein>
    <recommendedName>
        <fullName evidence="4">Peroxin-14</fullName>
    </recommendedName>
</protein>
<organism evidence="2 3">
    <name type="scientific">Kwoniella newhampshirensis</name>
    <dbReference type="NCBI Taxonomy" id="1651941"/>
    <lineage>
        <taxon>Eukaryota</taxon>
        <taxon>Fungi</taxon>
        <taxon>Dikarya</taxon>
        <taxon>Basidiomycota</taxon>
        <taxon>Agaricomycotina</taxon>
        <taxon>Tremellomycetes</taxon>
        <taxon>Tremellales</taxon>
        <taxon>Cryptococcaceae</taxon>
        <taxon>Kwoniella</taxon>
    </lineage>
</organism>
<dbReference type="KEGG" id="kne:92183853"/>
<feature type="region of interest" description="Disordered" evidence="1">
    <location>
        <begin position="211"/>
        <end position="233"/>
    </location>
</feature>
<dbReference type="GeneID" id="92183853"/>
<keyword evidence="3" id="KW-1185">Reference proteome</keyword>
<dbReference type="RefSeq" id="XP_066799969.1">
    <property type="nucleotide sequence ID" value="XM_066949675.1"/>
</dbReference>
<reference evidence="2 3" key="1">
    <citation type="journal article" date="2024" name="bioRxiv">
        <title>Comparative genomics of Cryptococcus and Kwoniella reveals pathogenesis evolution and contrasting karyotype dynamics via intercentromeric recombination or chromosome fusion.</title>
        <authorList>
            <person name="Coelho M.A."/>
            <person name="David-Palma M."/>
            <person name="Shea T."/>
            <person name="Bowers K."/>
            <person name="McGinley-Smith S."/>
            <person name="Mohammad A.W."/>
            <person name="Gnirke A."/>
            <person name="Yurkov A.M."/>
            <person name="Nowrousian M."/>
            <person name="Sun S."/>
            <person name="Cuomo C.A."/>
            <person name="Heitman J."/>
        </authorList>
    </citation>
    <scope>NUCLEOTIDE SEQUENCE [LARGE SCALE GENOMIC DNA]</scope>
    <source>
        <strain evidence="2 3">CBS 13917</strain>
    </source>
</reference>
<name>A0AAW0YU37_9TREE</name>
<sequence length="336" mass="37701">MLPTPIPNHSRRWWSPPDMSYHANSRFAWPSAPHVQVPPVGTGASANIGAGAGAGAAEAAAANFAAVHGGGGGMYPPRGPGGYYHLYHDGYHRVRGGRGGRMFFRRFVWLGIGFVGASWYFHHKQHKKEELERFITDPRSFKTWTEKYDTHRDLPVDHTLANGSNLNNNVAATPTTATEVPSAPWHSDERWRGGWGWRSCREQREEKRLREEARRLSQQQEQRSTPIPAQPRAPVVPALTAVAADSDVRIDPTVQSSTSTAQVSENADVKKIREAVEKLWGERKQTALEEQDKAKERAREYARDKLEKLSTALESLRESLKQDAKPDPKTDDKKWV</sequence>
<feature type="compositionally biased region" description="Low complexity" evidence="1">
    <location>
        <begin position="165"/>
        <end position="184"/>
    </location>
</feature>
<feature type="region of interest" description="Disordered" evidence="1">
    <location>
        <begin position="161"/>
        <end position="187"/>
    </location>
</feature>